<evidence type="ECO:0000256" key="1">
    <source>
        <dbReference type="PROSITE-ProRule" id="PRU00176"/>
    </source>
</evidence>
<dbReference type="SUPFAM" id="SSF54928">
    <property type="entry name" value="RNA-binding domain, RBD"/>
    <property type="match status" value="1"/>
</dbReference>
<name>A0A1E4T9K1_9ASCO</name>
<sequence length="429" mass="47956">MPDSDNQPLRFHISPLSEGIITNPQGLENLFAEYGSILAGLEVHYTGVQTAFGFITLNTTPNGAAKLRSRLNNVRYKGVTLKVDLARESALDLYRKSIDASPNTVLHEHSNLRFPQPRGYKSLVLAGAMRKSPRKNIKKMSVRVPKGPRMIKLLPGLHKTRLWGITSKDTHQLTFFFDNGVWKDGEGNAVEYTHLDTDNATQLNSYTAKILDELVNKDTSKQDGPERIVQFGDDDEYTKIVQFKSSSAKQDPGESSDEDDLADILAQANENSPSSEKDQDMPEQTDNESESDQIVAPVPQRAAQTQVLHDLFRPSDDSSVFTLFGAPSVEEPAFMPVSKAVKQANEPLDHVAEKIPEQSKKLFFIHADSPFLEAKTVVATLPPLSNFDKVAWTNAFNEGRGEYVKELKMRKHDAKRRARKLNMAQGKFF</sequence>
<dbReference type="OrthoDB" id="21643at2759"/>
<feature type="region of interest" description="Disordered" evidence="2">
    <location>
        <begin position="269"/>
        <end position="295"/>
    </location>
</feature>
<feature type="compositionally biased region" description="Acidic residues" evidence="2">
    <location>
        <begin position="281"/>
        <end position="291"/>
    </location>
</feature>
<evidence type="ECO:0000313" key="4">
    <source>
        <dbReference type="EMBL" id="ODV88457.1"/>
    </source>
</evidence>
<gene>
    <name evidence="4" type="ORF">CANCADRAFT_33048</name>
</gene>
<dbReference type="EMBL" id="KV453844">
    <property type="protein sequence ID" value="ODV88457.1"/>
    <property type="molecule type" value="Genomic_DNA"/>
</dbReference>
<protein>
    <recommendedName>
        <fullName evidence="3">RRM domain-containing protein</fullName>
    </recommendedName>
</protein>
<dbReference type="AlphaFoldDB" id="A0A1E4T9K1"/>
<organism evidence="4 5">
    <name type="scientific">Tortispora caseinolytica NRRL Y-17796</name>
    <dbReference type="NCBI Taxonomy" id="767744"/>
    <lineage>
        <taxon>Eukaryota</taxon>
        <taxon>Fungi</taxon>
        <taxon>Dikarya</taxon>
        <taxon>Ascomycota</taxon>
        <taxon>Saccharomycotina</taxon>
        <taxon>Trigonopsidomycetes</taxon>
        <taxon>Trigonopsidales</taxon>
        <taxon>Trigonopsidaceae</taxon>
        <taxon>Tortispora</taxon>
    </lineage>
</organism>
<keyword evidence="1" id="KW-0694">RNA-binding</keyword>
<dbReference type="Proteomes" id="UP000095023">
    <property type="component" value="Unassembled WGS sequence"/>
</dbReference>
<keyword evidence="5" id="KW-1185">Reference proteome</keyword>
<proteinExistence type="predicted"/>
<evidence type="ECO:0000313" key="5">
    <source>
        <dbReference type="Proteomes" id="UP000095023"/>
    </source>
</evidence>
<dbReference type="InterPro" id="IPR000504">
    <property type="entry name" value="RRM_dom"/>
</dbReference>
<dbReference type="GO" id="GO:0003723">
    <property type="term" value="F:RNA binding"/>
    <property type="evidence" value="ECO:0007669"/>
    <property type="project" value="UniProtKB-UniRule"/>
</dbReference>
<evidence type="ECO:0000256" key="2">
    <source>
        <dbReference type="SAM" id="MobiDB-lite"/>
    </source>
</evidence>
<evidence type="ECO:0000259" key="3">
    <source>
        <dbReference type="PROSITE" id="PS50102"/>
    </source>
</evidence>
<accession>A0A1E4T9K1</accession>
<reference evidence="5" key="1">
    <citation type="submission" date="2016-02" db="EMBL/GenBank/DDBJ databases">
        <title>Comparative genomics of biotechnologically important yeasts.</title>
        <authorList>
            <consortium name="DOE Joint Genome Institute"/>
            <person name="Riley R."/>
            <person name="Haridas S."/>
            <person name="Wolfe K.H."/>
            <person name="Lopes M.R."/>
            <person name="Hittinger C.T."/>
            <person name="Goker M."/>
            <person name="Salamov A."/>
            <person name="Wisecaver J."/>
            <person name="Long T.M."/>
            <person name="Aerts A.L."/>
            <person name="Barry K."/>
            <person name="Choi C."/>
            <person name="Clum A."/>
            <person name="Coughlan A.Y."/>
            <person name="Deshpande S."/>
            <person name="Douglass A.P."/>
            <person name="Hanson S.J."/>
            <person name="Klenk H.-P."/>
            <person name="Labutti K."/>
            <person name="Lapidus A."/>
            <person name="Lindquist E."/>
            <person name="Lipzen A."/>
            <person name="Meier-Kolthoff J.P."/>
            <person name="Ohm R.A."/>
            <person name="Otillar R.P."/>
            <person name="Pangilinan J."/>
            <person name="Peng Y."/>
            <person name="Rokas A."/>
            <person name="Rosa C.A."/>
            <person name="Scheuner C."/>
            <person name="Sibirny A.A."/>
            <person name="Slot J.C."/>
            <person name="Stielow J.B."/>
            <person name="Sun H."/>
            <person name="Kurtzman C.P."/>
            <person name="Blackwell M."/>
            <person name="Jeffries T.W."/>
            <person name="Grigoriev I.V."/>
        </authorList>
    </citation>
    <scope>NUCLEOTIDE SEQUENCE [LARGE SCALE GENOMIC DNA]</scope>
    <source>
        <strain evidence="5">NRRL Y-17796</strain>
    </source>
</reference>
<dbReference type="PROSITE" id="PS50102">
    <property type="entry name" value="RRM"/>
    <property type="match status" value="1"/>
</dbReference>
<dbReference type="InterPro" id="IPR035979">
    <property type="entry name" value="RBD_domain_sf"/>
</dbReference>
<feature type="domain" description="RRM" evidence="3">
    <location>
        <begin position="9"/>
        <end position="88"/>
    </location>
</feature>